<evidence type="ECO:0000256" key="3">
    <source>
        <dbReference type="ARBA" id="ARBA00022801"/>
    </source>
</evidence>
<dbReference type="SMART" id="SM00872">
    <property type="entry name" value="Alpha-mann_mid"/>
    <property type="match status" value="1"/>
</dbReference>
<dbReference type="Pfam" id="PF09261">
    <property type="entry name" value="Alpha-mann_mid"/>
    <property type="match status" value="1"/>
</dbReference>
<comment type="cofactor">
    <cofactor evidence="6">
        <name>Zn(2+)</name>
        <dbReference type="ChEBI" id="CHEBI:29105"/>
    </cofactor>
    <text evidence="6">Binds 1 zinc ion per subunit.</text>
</comment>
<evidence type="ECO:0000313" key="10">
    <source>
        <dbReference type="Proteomes" id="UP000192578"/>
    </source>
</evidence>
<dbReference type="GO" id="GO:0030246">
    <property type="term" value="F:carbohydrate binding"/>
    <property type="evidence" value="ECO:0007669"/>
    <property type="project" value="InterPro"/>
</dbReference>
<comment type="similarity">
    <text evidence="1 6">Belongs to the glycosyl hydrolase 38 family.</text>
</comment>
<keyword evidence="10" id="KW-1185">Reference proteome</keyword>
<dbReference type="Gene3D" id="1.20.1270.50">
    <property type="entry name" value="Glycoside hydrolase family 38, central domain"/>
    <property type="match status" value="1"/>
</dbReference>
<dbReference type="InterPro" id="IPR027291">
    <property type="entry name" value="Glyco_hydro_38_N_sf"/>
</dbReference>
<dbReference type="EC" id="3.2.1.-" evidence="6"/>
<reference evidence="10" key="1">
    <citation type="submission" date="2017-01" db="EMBL/GenBank/DDBJ databases">
        <title>Comparative genomics of anhydrobiosis in the tardigrade Hypsibius dujardini.</title>
        <authorList>
            <person name="Yoshida Y."/>
            <person name="Koutsovoulos G."/>
            <person name="Laetsch D."/>
            <person name="Stevens L."/>
            <person name="Kumar S."/>
            <person name="Horikawa D."/>
            <person name="Ishino K."/>
            <person name="Komine S."/>
            <person name="Tomita M."/>
            <person name="Blaxter M."/>
            <person name="Arakawa K."/>
        </authorList>
    </citation>
    <scope>NUCLEOTIDE SEQUENCE [LARGE SCALE GENOMIC DNA]</scope>
    <source>
        <strain evidence="10">Z151</strain>
    </source>
</reference>
<accession>A0A1W0X1V3</accession>
<sequence>MSYRRYVSVTGRRWLLALIAVLSVVFASIAYVQFDARRRHSLSNVDLLIHNEAVLRNEIEEIKQEKMAEKQHHRSKPEDRKSLAAPPVEDSEKSKVSDNRERCTVPVGNPNKATFDVSNMTYSLTMADLNWDGDIGVWDPDTEAKFQAQQLKSPSKRKLKVFVVPFSHSDPGWLMTVDQYLSVYTKNTLDLVLERLQKWPDMTFIWAEVSFFELWWQTLDEVKKEQARKLVASGRLEIVNGGYVMPDEASTHYYGILHQYVYGHQWLRENLNTTPRHGFSIDPFGYSSTMPYLLKNLGFESIFIQRIHYVIRKRLLHAKASQFAWQQPWDAKNSEAMFTYLSHATLYDIKHTCGQDNSVCIQFDWQYQSIQDGQDFNRTLMGPAKQLLEQFQKTSTFYPHDVILFPIGMDFRWTSTSEWDAKHQNFRTVMDILNGDPAYNVEMKFGTYNDYYKEVFRQMGTPDQWKNLPSVTGDFFPYADRTIEYWTGYFTSHPFQKALNRDLENHLRTAEILYMVARMRGLAMDSASMLGSMWGAAKSLGLYQHHDAITGTSKAAVNDDYEQRLFKGVADMYDMIQYTTSTLMWPKDPSHEALVLHSRRQGPQVLPSKTTLLVKGSSKRVVIVNSLASYRHFAVDILIDSENVAITDSEGKAVAFQTSLAMDSQKYQGETVPGATRVTFLVEFQSIGIKSFVVKGVDGQAGQQQSKLSDRFTEGFSYDKPFLMENQYMKAAFSPATGLLQTITDSHGEIHPVQLEFKRYETMKSGAYLFWPYATADMTPYHHHTRFLDGPLYSELQVVLPGILRHTVRLFKSACDLGQSLHIENIHNLMLEQNLEAVMRFSTGIKNNFVFHTDSNGFQMVRRRASPDLPMQANYFPATTMTFLQDQQARLTLHMGESHGVGSQNLGEIEVMLDRFLSQDDARGVEEALKDPRTVRTSFRLQLETSGYCRDCLNQQPTSLASRINLDLNNPANVLSGGLKLGESIKDQSLASLIEPLPCNTHLVMLKPVTYNYEEKSTKAGVMLHRLGTDCSAQVKSDNCRDESTVNVPAFLNFKGFAAFNETTFNFIDVRKTSKSDVPVTLDSMKIVALTLNV</sequence>
<dbReference type="PANTHER" id="PTHR11607">
    <property type="entry name" value="ALPHA-MANNOSIDASE"/>
    <property type="match status" value="1"/>
</dbReference>
<dbReference type="GO" id="GO:0046872">
    <property type="term" value="F:metal ion binding"/>
    <property type="evidence" value="ECO:0007669"/>
    <property type="project" value="UniProtKB-KW"/>
</dbReference>
<keyword evidence="5 6" id="KW-0326">Glycosidase</keyword>
<dbReference type="GO" id="GO:0006491">
    <property type="term" value="P:N-glycan processing"/>
    <property type="evidence" value="ECO:0007669"/>
    <property type="project" value="TreeGrafter"/>
</dbReference>
<dbReference type="SUPFAM" id="SSF88713">
    <property type="entry name" value="Glycoside hydrolase/deacetylase"/>
    <property type="match status" value="1"/>
</dbReference>
<dbReference type="InterPro" id="IPR011330">
    <property type="entry name" value="Glyco_hydro/deAcase_b/a-brl"/>
</dbReference>
<evidence type="ECO:0000256" key="5">
    <source>
        <dbReference type="ARBA" id="ARBA00023295"/>
    </source>
</evidence>
<dbReference type="SUPFAM" id="SSF74650">
    <property type="entry name" value="Galactose mutarotase-like"/>
    <property type="match status" value="1"/>
</dbReference>
<dbReference type="InterPro" id="IPR037094">
    <property type="entry name" value="Glyco_hydro_38_cen_sf"/>
</dbReference>
<dbReference type="InterPro" id="IPR013780">
    <property type="entry name" value="Glyco_hydro_b"/>
</dbReference>
<gene>
    <name evidence="9" type="ORF">BV898_04610</name>
</gene>
<dbReference type="InterPro" id="IPR000602">
    <property type="entry name" value="Glyco_hydro_38_N"/>
</dbReference>
<dbReference type="PANTHER" id="PTHR11607:SF70">
    <property type="entry name" value="ALPHA-MANNOSIDASE"/>
    <property type="match status" value="1"/>
</dbReference>
<dbReference type="InterPro" id="IPR011013">
    <property type="entry name" value="Gal_mutarotase_sf_dom"/>
</dbReference>
<feature type="domain" description="Glycoside hydrolase family 38 central" evidence="8">
    <location>
        <begin position="484"/>
        <end position="565"/>
    </location>
</feature>
<evidence type="ECO:0000256" key="6">
    <source>
        <dbReference type="RuleBase" id="RU361199"/>
    </source>
</evidence>
<dbReference type="Gene3D" id="2.70.98.30">
    <property type="entry name" value="Golgi alpha-mannosidase II, domain 4"/>
    <property type="match status" value="1"/>
</dbReference>
<dbReference type="GO" id="GO:0004559">
    <property type="term" value="F:alpha-mannosidase activity"/>
    <property type="evidence" value="ECO:0007669"/>
    <property type="project" value="InterPro"/>
</dbReference>
<protein>
    <recommendedName>
        <fullName evidence="6">Alpha-mannosidase</fullName>
        <ecNumber evidence="6">3.2.1.-</ecNumber>
    </recommendedName>
</protein>
<dbReference type="Pfam" id="PF07748">
    <property type="entry name" value="Glyco_hydro_38C"/>
    <property type="match status" value="1"/>
</dbReference>
<dbReference type="InterPro" id="IPR050843">
    <property type="entry name" value="Glycosyl_Hydrlase_38"/>
</dbReference>
<keyword evidence="4 6" id="KW-0862">Zinc</keyword>
<feature type="compositionally biased region" description="Basic and acidic residues" evidence="7">
    <location>
        <begin position="66"/>
        <end position="82"/>
    </location>
</feature>
<feature type="region of interest" description="Disordered" evidence="7">
    <location>
        <begin position="66"/>
        <end position="107"/>
    </location>
</feature>
<feature type="compositionally biased region" description="Basic and acidic residues" evidence="7">
    <location>
        <begin position="90"/>
        <end position="103"/>
    </location>
</feature>
<proteinExistence type="inferred from homology"/>
<dbReference type="GO" id="GO:0000139">
    <property type="term" value="C:Golgi membrane"/>
    <property type="evidence" value="ECO:0007669"/>
    <property type="project" value="TreeGrafter"/>
</dbReference>
<evidence type="ECO:0000256" key="4">
    <source>
        <dbReference type="ARBA" id="ARBA00022833"/>
    </source>
</evidence>
<evidence type="ECO:0000313" key="9">
    <source>
        <dbReference type="EMBL" id="OQV21401.1"/>
    </source>
</evidence>
<dbReference type="EMBL" id="MTYJ01000023">
    <property type="protein sequence ID" value="OQV21401.1"/>
    <property type="molecule type" value="Genomic_DNA"/>
</dbReference>
<keyword evidence="3 6" id="KW-0378">Hydrolase</keyword>
<dbReference type="Pfam" id="PF01074">
    <property type="entry name" value="Glyco_hydro_38N"/>
    <property type="match status" value="1"/>
</dbReference>
<dbReference type="Gene3D" id="2.60.40.1180">
    <property type="entry name" value="Golgi alpha-mannosidase II"/>
    <property type="match status" value="1"/>
</dbReference>
<comment type="caution">
    <text evidence="9">The sequence shown here is derived from an EMBL/GenBank/DDBJ whole genome shotgun (WGS) entry which is preliminary data.</text>
</comment>
<dbReference type="Gene3D" id="3.20.110.10">
    <property type="entry name" value="Glycoside hydrolase 38, N terminal domain"/>
    <property type="match status" value="1"/>
</dbReference>
<keyword evidence="2 6" id="KW-0479">Metal-binding</keyword>
<evidence type="ECO:0000259" key="8">
    <source>
        <dbReference type="SMART" id="SM00872"/>
    </source>
</evidence>
<dbReference type="Proteomes" id="UP000192578">
    <property type="component" value="Unassembled WGS sequence"/>
</dbReference>
<organism evidence="9 10">
    <name type="scientific">Hypsibius exemplaris</name>
    <name type="common">Freshwater tardigrade</name>
    <dbReference type="NCBI Taxonomy" id="2072580"/>
    <lineage>
        <taxon>Eukaryota</taxon>
        <taxon>Metazoa</taxon>
        <taxon>Ecdysozoa</taxon>
        <taxon>Tardigrada</taxon>
        <taxon>Eutardigrada</taxon>
        <taxon>Parachela</taxon>
        <taxon>Hypsibioidea</taxon>
        <taxon>Hypsibiidae</taxon>
        <taxon>Hypsibius</taxon>
    </lineage>
</organism>
<name>A0A1W0X1V3_HYPEX</name>
<dbReference type="InterPro" id="IPR015341">
    <property type="entry name" value="Glyco_hydro_38_cen"/>
</dbReference>
<dbReference type="OrthoDB" id="10261055at2759"/>
<dbReference type="GO" id="GO:0006013">
    <property type="term" value="P:mannose metabolic process"/>
    <property type="evidence" value="ECO:0007669"/>
    <property type="project" value="InterPro"/>
</dbReference>
<dbReference type="InterPro" id="IPR011682">
    <property type="entry name" value="Glyco_hydro_38_C"/>
</dbReference>
<dbReference type="SUPFAM" id="SSF88688">
    <property type="entry name" value="Families 57/38 glycoside transferase middle domain"/>
    <property type="match status" value="1"/>
</dbReference>
<dbReference type="AlphaFoldDB" id="A0A1W0X1V3"/>
<evidence type="ECO:0000256" key="2">
    <source>
        <dbReference type="ARBA" id="ARBA00022723"/>
    </source>
</evidence>
<evidence type="ECO:0000256" key="1">
    <source>
        <dbReference type="ARBA" id="ARBA00009792"/>
    </source>
</evidence>
<evidence type="ECO:0000256" key="7">
    <source>
        <dbReference type="SAM" id="MobiDB-lite"/>
    </source>
</evidence>
<dbReference type="InterPro" id="IPR028995">
    <property type="entry name" value="Glyco_hydro_57/38_cen_sf"/>
</dbReference>